<protein>
    <submittedName>
        <fullName evidence="1">Uncharacterized protein</fullName>
    </submittedName>
</protein>
<organism evidence="1 2">
    <name type="scientific">Carnobacterium phage cd2</name>
    <dbReference type="NCBI Taxonomy" id="2849244"/>
    <lineage>
        <taxon>Viruses</taxon>
        <taxon>Duplodnaviria</taxon>
        <taxon>Heunggongvirae</taxon>
        <taxon>Uroviricota</taxon>
        <taxon>Caudoviricetes</taxon>
        <taxon>Carnodivirus</taxon>
        <taxon>Carnodivirus cd2-like</taxon>
    </lineage>
</organism>
<reference evidence="1 2" key="1">
    <citation type="journal article" date="2021" name="Microbiol. Resour. Announc.">
        <title>Genome Sequences of Bacteriophages cd2, cd3, and cd4, which Specifically Target Carnobacterium divergens.</title>
        <authorList>
            <person name="Zhang P."/>
            <person name="Britton A.P."/>
            <person name="Visser K.A."/>
            <person name="Welke C.A."/>
            <person name="Wassink H."/>
            <person name="Prins E."/>
            <person name="Yang X."/>
            <person name="Martin-Visscher L.A."/>
        </authorList>
    </citation>
    <scope>NUCLEOTIDE SEQUENCE [LARGE SCALE GENOMIC DNA]</scope>
    <source>
        <strain evidence="2">cd2</strain>
    </source>
</reference>
<evidence type="ECO:0000313" key="1">
    <source>
        <dbReference type="EMBL" id="QXP45201.1"/>
    </source>
</evidence>
<accession>A0AAE7SQW8</accession>
<evidence type="ECO:0000313" key="2">
    <source>
        <dbReference type="Proteomes" id="UP000827445"/>
    </source>
</evidence>
<sequence length="48" mass="5545">MEFVVGNAISYQELAEAKEKIAYLVGFEAYWRLIQNNEPSIKIKIEVV</sequence>
<gene>
    <name evidence="1" type="ORF">cd2_075</name>
</gene>
<proteinExistence type="predicted"/>
<name>A0AAE7SQW8_9CAUD</name>
<keyword evidence="2" id="KW-1185">Reference proteome</keyword>
<dbReference type="Proteomes" id="UP000827445">
    <property type="component" value="Segment"/>
</dbReference>
<dbReference type="EMBL" id="MZ398135">
    <property type="protein sequence ID" value="QXP45201.1"/>
    <property type="molecule type" value="Genomic_DNA"/>
</dbReference>